<evidence type="ECO:0008006" key="4">
    <source>
        <dbReference type="Google" id="ProtNLM"/>
    </source>
</evidence>
<gene>
    <name evidence="2" type="ORF">FOC50_04015</name>
</gene>
<dbReference type="InterPro" id="IPR025092">
    <property type="entry name" value="Glyco_hydro_66"/>
</dbReference>
<accession>A0ABX6FHD4</accession>
<dbReference type="InterPro" id="IPR017853">
    <property type="entry name" value="GH"/>
</dbReference>
<dbReference type="Gene3D" id="3.20.20.80">
    <property type="entry name" value="Glycosidases"/>
    <property type="match status" value="1"/>
</dbReference>
<dbReference type="Proteomes" id="UP000427636">
    <property type="component" value="Chromosome"/>
</dbReference>
<dbReference type="Pfam" id="PF13199">
    <property type="entry name" value="Glyco_hydro_66"/>
    <property type="match status" value="1"/>
</dbReference>
<keyword evidence="1" id="KW-0732">Signal</keyword>
<dbReference type="SUPFAM" id="SSF51445">
    <property type="entry name" value="(Trans)glycosidases"/>
    <property type="match status" value="1"/>
</dbReference>
<reference evidence="2 3" key="1">
    <citation type="submission" date="2019-11" db="EMBL/GenBank/DDBJ databases">
        <title>FDA dAtabase for Regulatory Grade micrObial Sequences (FDA-ARGOS): Supporting development and validation of Infectious Disease Dx tests.</title>
        <authorList>
            <person name="Turner S."/>
            <person name="Byrd R."/>
            <person name="Tallon L."/>
            <person name="Sadzewicz L."/>
            <person name="Vavikolanu K."/>
            <person name="Mehta A."/>
            <person name="Aluvathingal J."/>
            <person name="Nadendla S."/>
            <person name="Myers T."/>
            <person name="Yan Y."/>
            <person name="Sichtig H."/>
        </authorList>
    </citation>
    <scope>NUCLEOTIDE SEQUENCE [LARGE SCALE GENOMIC DNA]</scope>
    <source>
        <strain evidence="2 3">FDAARGOS_742</strain>
    </source>
</reference>
<evidence type="ECO:0000313" key="2">
    <source>
        <dbReference type="EMBL" id="QGS07505.1"/>
    </source>
</evidence>
<dbReference type="GeneID" id="84802419"/>
<dbReference type="InterPro" id="IPR013780">
    <property type="entry name" value="Glyco_hydro_b"/>
</dbReference>
<dbReference type="Gene3D" id="2.60.40.1180">
    <property type="entry name" value="Golgi alpha-mannosidase II"/>
    <property type="match status" value="1"/>
</dbReference>
<evidence type="ECO:0000313" key="3">
    <source>
        <dbReference type="Proteomes" id="UP000427636"/>
    </source>
</evidence>
<keyword evidence="3" id="KW-1185">Reference proteome</keyword>
<organism evidence="2 3">
    <name type="scientific">Gemella sanguinis</name>
    <dbReference type="NCBI Taxonomy" id="84135"/>
    <lineage>
        <taxon>Bacteria</taxon>
        <taxon>Bacillati</taxon>
        <taxon>Bacillota</taxon>
        <taxon>Bacilli</taxon>
        <taxon>Bacillales</taxon>
        <taxon>Gemellaceae</taxon>
        <taxon>Gemella</taxon>
    </lineage>
</organism>
<dbReference type="EMBL" id="CP046313">
    <property type="protein sequence ID" value="QGS07505.1"/>
    <property type="molecule type" value="Genomic_DNA"/>
</dbReference>
<sequence length="363" mass="40779">MRNPMREEGEGDNKKLTVYQEYYNPASPAWQEYIAKVMSDAMDRFNFDGWQGDTIGDSRVTTSENRNTDDINKSFLMSDTYVNFTNEMKKLIKDKYFTVNAVGGQGLKDLAASDQDMVYAEIWSNGDRDDNKTGTGRYHTEYGDLKRLVDQVRDISGKSLVVAAYMELPEKDNLSKNDKYFQTDAALLVDATVAAAGGYHMTAVANANSKHEHGVGVLDAAYYSSQGLSVSEELNKKLYNYQQFITAYENFLRGDGVTNDAVIASTFNSKGEQISYDDGHDPNKSGIYGNQVWTFTKTSPEFSTIQLINLQRINTGWVNREGTSDNKTPKEEKNLKVVYPLYGYNKEQAQAQAKKVYVASPDD</sequence>
<proteinExistence type="predicted"/>
<protein>
    <recommendedName>
        <fullName evidence="4">Dextransucrase</fullName>
    </recommendedName>
</protein>
<dbReference type="RefSeq" id="WP_006363848.1">
    <property type="nucleotide sequence ID" value="NZ_CP046313.1"/>
</dbReference>
<name>A0ABX6FHD4_9BACL</name>
<evidence type="ECO:0000256" key="1">
    <source>
        <dbReference type="ARBA" id="ARBA00022729"/>
    </source>
</evidence>